<dbReference type="InterPro" id="IPR029063">
    <property type="entry name" value="SAM-dependent_MTases_sf"/>
</dbReference>
<dbReference type="EC" id="2.1.1.72" evidence="2 7"/>
<dbReference type="EMBL" id="JBHRZG010000011">
    <property type="protein sequence ID" value="MFC3833393.1"/>
    <property type="molecule type" value="Genomic_DNA"/>
</dbReference>
<dbReference type="Proteomes" id="UP001595803">
    <property type="component" value="Unassembled WGS sequence"/>
</dbReference>
<comment type="catalytic activity">
    <reaction evidence="6 7">
        <text>a 2'-deoxyadenosine in DNA + S-adenosyl-L-methionine = an N(6)-methyl-2'-deoxyadenosine in DNA + S-adenosyl-L-homocysteine + H(+)</text>
        <dbReference type="Rhea" id="RHEA:15197"/>
        <dbReference type="Rhea" id="RHEA-COMP:12418"/>
        <dbReference type="Rhea" id="RHEA-COMP:12419"/>
        <dbReference type="ChEBI" id="CHEBI:15378"/>
        <dbReference type="ChEBI" id="CHEBI:57856"/>
        <dbReference type="ChEBI" id="CHEBI:59789"/>
        <dbReference type="ChEBI" id="CHEBI:90615"/>
        <dbReference type="ChEBI" id="CHEBI:90616"/>
        <dbReference type="EC" id="2.1.1.72"/>
    </reaction>
</comment>
<dbReference type="InterPro" id="IPR012263">
    <property type="entry name" value="M_m6A_EcoRV"/>
</dbReference>
<keyword evidence="5 7" id="KW-0949">S-adenosyl-L-methionine</keyword>
<protein>
    <recommendedName>
        <fullName evidence="2 7">Site-specific DNA-methyltransferase (adenine-specific)</fullName>
        <ecNumber evidence="2 7">2.1.1.72</ecNumber>
    </recommendedName>
</protein>
<keyword evidence="9" id="KW-1185">Reference proteome</keyword>
<dbReference type="Pfam" id="PF02086">
    <property type="entry name" value="MethyltransfD12"/>
    <property type="match status" value="1"/>
</dbReference>
<sequence>MTKEISFKSLKAGQIESLIDPVAPFRQQIFKWVGNKQSYAHEIVNRFCRYKGTYFEPFVGSGSIISTLAPKKAMASDTNMHLITIFRRLLRNKEEIVKHYSENYYLLQADHDHYFAVRERFNSYGDPFDLLFLSRACYGGIIRFRKSDGHMTTPPGTQSTMKPDTFSAICDEWRIRLSNTHFDVADYKDSLYEVKSGDFVYCDPPYIASQDILYGSHGFKFDDLMVQIEQIRWKGAEIMLSIDSLDKHTEFFSHARDIWKIDIGKERLNRLRSRKASHRMEYLVRFK</sequence>
<evidence type="ECO:0000256" key="3">
    <source>
        <dbReference type="ARBA" id="ARBA00022603"/>
    </source>
</evidence>
<evidence type="ECO:0000256" key="4">
    <source>
        <dbReference type="ARBA" id="ARBA00022679"/>
    </source>
</evidence>
<dbReference type="InterPro" id="IPR002052">
    <property type="entry name" value="DNA_methylase_N6_adenine_CS"/>
</dbReference>
<evidence type="ECO:0000256" key="5">
    <source>
        <dbReference type="ARBA" id="ARBA00022691"/>
    </source>
</evidence>
<evidence type="ECO:0000313" key="9">
    <source>
        <dbReference type="Proteomes" id="UP001595803"/>
    </source>
</evidence>
<proteinExistence type="inferred from homology"/>
<dbReference type="PROSITE" id="PS00092">
    <property type="entry name" value="N6_MTASE"/>
    <property type="match status" value="1"/>
</dbReference>
<dbReference type="InterPro" id="IPR012327">
    <property type="entry name" value="MeTrfase_D12"/>
</dbReference>
<accession>A0ABV7Z7T8</accession>
<dbReference type="PANTHER" id="PTHR30481:SF3">
    <property type="entry name" value="DNA ADENINE METHYLASE"/>
    <property type="match status" value="1"/>
</dbReference>
<evidence type="ECO:0000256" key="6">
    <source>
        <dbReference type="ARBA" id="ARBA00047942"/>
    </source>
</evidence>
<dbReference type="GO" id="GO:0032259">
    <property type="term" value="P:methylation"/>
    <property type="evidence" value="ECO:0007669"/>
    <property type="project" value="UniProtKB-KW"/>
</dbReference>
<dbReference type="RefSeq" id="WP_380101904.1">
    <property type="nucleotide sequence ID" value="NZ_JBHRZG010000011.1"/>
</dbReference>
<dbReference type="InterPro" id="IPR023095">
    <property type="entry name" value="Ade_MeTrfase_dom_2"/>
</dbReference>
<comment type="similarity">
    <text evidence="1 7">Belongs to the N(4)/N(6)-methyltransferase family.</text>
</comment>
<evidence type="ECO:0000256" key="2">
    <source>
        <dbReference type="ARBA" id="ARBA00011900"/>
    </source>
</evidence>
<keyword evidence="4 7" id="KW-0808">Transferase</keyword>
<keyword evidence="3 7" id="KW-0489">Methyltransferase</keyword>
<dbReference type="Gene3D" id="3.40.50.150">
    <property type="entry name" value="Vaccinia Virus protein VP39"/>
    <property type="match status" value="1"/>
</dbReference>
<dbReference type="SUPFAM" id="SSF53335">
    <property type="entry name" value="S-adenosyl-L-methionine-dependent methyltransferases"/>
    <property type="match status" value="1"/>
</dbReference>
<evidence type="ECO:0000256" key="7">
    <source>
        <dbReference type="RuleBase" id="RU361257"/>
    </source>
</evidence>
<dbReference type="PANTHER" id="PTHR30481">
    <property type="entry name" value="DNA ADENINE METHYLASE"/>
    <property type="match status" value="1"/>
</dbReference>
<dbReference type="PIRSF" id="PIRSF000398">
    <property type="entry name" value="M_m6A_EcoRV"/>
    <property type="match status" value="1"/>
</dbReference>
<dbReference type="PRINTS" id="PR00505">
    <property type="entry name" value="D12N6MTFRASE"/>
</dbReference>
<organism evidence="8 9">
    <name type="scientific">Deinococcus rufus</name>
    <dbReference type="NCBI Taxonomy" id="2136097"/>
    <lineage>
        <taxon>Bacteria</taxon>
        <taxon>Thermotogati</taxon>
        <taxon>Deinococcota</taxon>
        <taxon>Deinococci</taxon>
        <taxon>Deinococcales</taxon>
        <taxon>Deinococcaceae</taxon>
        <taxon>Deinococcus</taxon>
    </lineage>
</organism>
<evidence type="ECO:0000313" key="8">
    <source>
        <dbReference type="EMBL" id="MFC3833393.1"/>
    </source>
</evidence>
<evidence type="ECO:0000256" key="1">
    <source>
        <dbReference type="ARBA" id="ARBA00006594"/>
    </source>
</evidence>
<name>A0ABV7Z7T8_9DEIO</name>
<dbReference type="NCBIfam" id="TIGR00571">
    <property type="entry name" value="dam"/>
    <property type="match status" value="1"/>
</dbReference>
<comment type="caution">
    <text evidence="8">The sequence shown here is derived from an EMBL/GenBank/DDBJ whole genome shotgun (WGS) entry which is preliminary data.</text>
</comment>
<dbReference type="Gene3D" id="1.10.1020.10">
    <property type="entry name" value="Adenine-specific Methyltransferase, Domain 2"/>
    <property type="match status" value="1"/>
</dbReference>
<dbReference type="GO" id="GO:0009007">
    <property type="term" value="F:site-specific DNA-methyltransferase (adenine-specific) activity"/>
    <property type="evidence" value="ECO:0007669"/>
    <property type="project" value="UniProtKB-EC"/>
</dbReference>
<reference evidence="9" key="1">
    <citation type="journal article" date="2019" name="Int. J. Syst. Evol. Microbiol.">
        <title>The Global Catalogue of Microorganisms (GCM) 10K type strain sequencing project: providing services to taxonomists for standard genome sequencing and annotation.</title>
        <authorList>
            <consortium name="The Broad Institute Genomics Platform"/>
            <consortium name="The Broad Institute Genome Sequencing Center for Infectious Disease"/>
            <person name="Wu L."/>
            <person name="Ma J."/>
        </authorList>
    </citation>
    <scope>NUCLEOTIDE SEQUENCE [LARGE SCALE GENOMIC DNA]</scope>
    <source>
        <strain evidence="9">CCTCC AB 2017081</strain>
    </source>
</reference>
<gene>
    <name evidence="8" type="ORF">ACFOSB_11050</name>
</gene>